<reference evidence="2" key="1">
    <citation type="submission" date="2019-12" db="EMBL/GenBank/DDBJ databases">
        <title>An insight into the sialome of adult female Ixodes ricinus ticks feeding for 6 days.</title>
        <authorList>
            <person name="Perner J."/>
            <person name="Ribeiro J.M.C."/>
        </authorList>
    </citation>
    <scope>NUCLEOTIDE SEQUENCE</scope>
    <source>
        <strain evidence="2">Semi-engorged</strain>
        <tissue evidence="2">Salivary glands</tissue>
    </source>
</reference>
<accession>A0A6B0U843</accession>
<organism evidence="2">
    <name type="scientific">Ixodes ricinus</name>
    <name type="common">Common tick</name>
    <name type="synonym">Acarus ricinus</name>
    <dbReference type="NCBI Taxonomy" id="34613"/>
    <lineage>
        <taxon>Eukaryota</taxon>
        <taxon>Metazoa</taxon>
        <taxon>Ecdysozoa</taxon>
        <taxon>Arthropoda</taxon>
        <taxon>Chelicerata</taxon>
        <taxon>Arachnida</taxon>
        <taxon>Acari</taxon>
        <taxon>Parasitiformes</taxon>
        <taxon>Ixodida</taxon>
        <taxon>Ixodoidea</taxon>
        <taxon>Ixodidae</taxon>
        <taxon>Ixodinae</taxon>
        <taxon>Ixodes</taxon>
    </lineage>
</organism>
<dbReference type="EMBL" id="GIFC01002642">
    <property type="protein sequence ID" value="MXU84725.1"/>
    <property type="molecule type" value="Transcribed_RNA"/>
</dbReference>
<dbReference type="AlphaFoldDB" id="A0A6B0U843"/>
<name>A0A6B0U843_IXORI</name>
<feature type="signal peptide" evidence="1">
    <location>
        <begin position="1"/>
        <end position="16"/>
    </location>
</feature>
<evidence type="ECO:0000313" key="2">
    <source>
        <dbReference type="EMBL" id="MXU84725.1"/>
    </source>
</evidence>
<keyword evidence="1" id="KW-0732">Signal</keyword>
<feature type="chain" id="PRO_5025386446" evidence="1">
    <location>
        <begin position="17"/>
        <end position="82"/>
    </location>
</feature>
<protein>
    <submittedName>
        <fullName evidence="2">Putative secreted protein</fullName>
    </submittedName>
</protein>
<sequence>MYTLLLVCHFYSATTARHCRAITVRGSYVQCRSNLPLPSVTSVSSCNRKRSVPKRLPTARIQHFHQTRASAPSVNRYLRGSC</sequence>
<proteinExistence type="predicted"/>
<evidence type="ECO:0000256" key="1">
    <source>
        <dbReference type="SAM" id="SignalP"/>
    </source>
</evidence>